<dbReference type="GO" id="GO:0020037">
    <property type="term" value="F:heme binding"/>
    <property type="evidence" value="ECO:0007669"/>
    <property type="project" value="InterPro"/>
</dbReference>
<dbReference type="SUPFAM" id="SSF54909">
    <property type="entry name" value="Dimeric alpha+beta barrel"/>
    <property type="match status" value="1"/>
</dbReference>
<feature type="signal peptide" evidence="4">
    <location>
        <begin position="1"/>
        <end position="25"/>
    </location>
</feature>
<keyword evidence="1" id="KW-0349">Heme</keyword>
<dbReference type="GO" id="GO:0046872">
    <property type="term" value="F:metal ion binding"/>
    <property type="evidence" value="ECO:0007669"/>
    <property type="project" value="UniProtKB-KW"/>
</dbReference>
<name>T2D1B3_UNCXX</name>
<organism evidence="5">
    <name type="scientific">mixed culture bacterium NP30</name>
    <dbReference type="NCBI Taxonomy" id="1398723"/>
    <lineage>
        <taxon>Bacteria</taxon>
    </lineage>
</organism>
<reference evidence="5" key="1">
    <citation type="journal article" date="2014" name="BMC Microbiol.">
        <title>The presence of nitrate dramatically changed the predominant microbial community in perchlorate degrading cultures under saline conditions.</title>
        <authorList>
            <person name="Stepanov V.G."/>
            <person name="Xiao Y."/>
            <person name="Tran Q."/>
            <person name="Rojas M."/>
            <person name="Willson R.C."/>
            <person name="Fofanov Y."/>
            <person name="Fox G.E."/>
            <person name="Roberts D.J."/>
        </authorList>
    </citation>
    <scope>NUCLEOTIDE SEQUENCE</scope>
</reference>
<sequence>MNKSKRILTAIVGIGLMGMATLAVAADKMMVDPAKILSETNVYGLYNTFKVQPSYYQISMADRSKAAAEVEAVVKKHSDSVFVQAYLTRGFKSESDFLLRMHAYEPAAAQAFLTDFSATSLGRNSKATLALIGVTKGLNHTTKEKSPNLLNALKSTSYSADAPKYAFVIPIDKSPEWWNKTEKEKLAMMEDHTIPTLPYLVNVKRKLYHSTGLDDTDFITYFETSDLVAFNNLNIALHSVSEMLYNTRYGDPIVMGTIMSVTDVVEAISK</sequence>
<dbReference type="Pfam" id="PF06778">
    <property type="entry name" value="Chlor_dismutase"/>
    <property type="match status" value="1"/>
</dbReference>
<keyword evidence="3" id="KW-0408">Iron</keyword>
<evidence type="ECO:0000256" key="2">
    <source>
        <dbReference type="ARBA" id="ARBA00022723"/>
    </source>
</evidence>
<evidence type="ECO:0000256" key="4">
    <source>
        <dbReference type="SAM" id="SignalP"/>
    </source>
</evidence>
<dbReference type="Gene3D" id="3.30.70.3420">
    <property type="match status" value="1"/>
</dbReference>
<dbReference type="PANTHER" id="PTHR36843:SF1">
    <property type="entry name" value="COPROHEME DECARBOXYLASE"/>
    <property type="match status" value="1"/>
</dbReference>
<dbReference type="EMBL" id="KF135676">
    <property type="protein sequence ID" value="AGV39880.1"/>
    <property type="molecule type" value="Genomic_DNA"/>
</dbReference>
<dbReference type="AlphaFoldDB" id="T2D1B3"/>
<dbReference type="InterPro" id="IPR010644">
    <property type="entry name" value="ChdC/CLD"/>
</dbReference>
<evidence type="ECO:0000256" key="1">
    <source>
        <dbReference type="ARBA" id="ARBA00022617"/>
    </source>
</evidence>
<proteinExistence type="predicted"/>
<keyword evidence="4" id="KW-0732">Signal</keyword>
<feature type="chain" id="PRO_5004587645" evidence="4">
    <location>
        <begin position="26"/>
        <end position="270"/>
    </location>
</feature>
<keyword evidence="2" id="KW-0479">Metal-binding</keyword>
<protein>
    <submittedName>
        <fullName evidence="5">Putative chlorite dismutase</fullName>
    </submittedName>
</protein>
<accession>T2D1B3</accession>
<dbReference type="GO" id="GO:0016491">
    <property type="term" value="F:oxidoreductase activity"/>
    <property type="evidence" value="ECO:0007669"/>
    <property type="project" value="InterPro"/>
</dbReference>
<evidence type="ECO:0000256" key="3">
    <source>
        <dbReference type="ARBA" id="ARBA00023004"/>
    </source>
</evidence>
<evidence type="ECO:0000313" key="5">
    <source>
        <dbReference type="EMBL" id="AGV39880.1"/>
    </source>
</evidence>
<gene>
    <name evidence="5" type="primary">cld</name>
</gene>
<dbReference type="InterPro" id="IPR011008">
    <property type="entry name" value="Dimeric_a/b-barrel"/>
</dbReference>
<dbReference type="PANTHER" id="PTHR36843">
    <property type="entry name" value="HEME-DEPENDENT PEROXIDASE YWFI-RELATED"/>
    <property type="match status" value="1"/>
</dbReference>